<gene>
    <name evidence="7" type="ORF">HH304_19285</name>
</gene>
<dbReference type="GO" id="GO:0016787">
    <property type="term" value="F:hydrolase activity"/>
    <property type="evidence" value="ECO:0007669"/>
    <property type="project" value="TreeGrafter"/>
</dbReference>
<dbReference type="AlphaFoldDB" id="A0A848JC30"/>
<dbReference type="RefSeq" id="WP_169684926.1">
    <property type="nucleotide sequence ID" value="NZ_JABBNU010000014.1"/>
</dbReference>
<reference evidence="7 8" key="1">
    <citation type="submission" date="2020-04" db="EMBL/GenBank/DDBJ databases">
        <title>Flammeovirgaceae bacterium KN852 isolated from deep sea.</title>
        <authorList>
            <person name="Zhang D.-C."/>
        </authorList>
    </citation>
    <scope>NUCLEOTIDE SEQUENCE [LARGE SCALE GENOMIC DNA]</scope>
    <source>
        <strain evidence="7 8">KN852</strain>
    </source>
</reference>
<comment type="subcellular location">
    <subcellularLocation>
        <location evidence="1">Membrane</location>
        <topology evidence="1">Multi-pass membrane protein</topology>
    </subcellularLocation>
</comment>
<feature type="transmembrane region" description="Helical" evidence="6">
    <location>
        <begin position="7"/>
        <end position="23"/>
    </location>
</feature>
<feature type="transmembrane region" description="Helical" evidence="6">
    <location>
        <begin position="29"/>
        <end position="47"/>
    </location>
</feature>
<evidence type="ECO:0000313" key="7">
    <source>
        <dbReference type="EMBL" id="NMM50562.1"/>
    </source>
</evidence>
<dbReference type="GO" id="GO:0016020">
    <property type="term" value="C:membrane"/>
    <property type="evidence" value="ECO:0007669"/>
    <property type="project" value="UniProtKB-SubCell"/>
</dbReference>
<feature type="transmembrane region" description="Helical" evidence="6">
    <location>
        <begin position="176"/>
        <end position="196"/>
    </location>
</feature>
<feature type="transmembrane region" description="Helical" evidence="6">
    <location>
        <begin position="114"/>
        <end position="137"/>
    </location>
</feature>
<dbReference type="Pfam" id="PF07947">
    <property type="entry name" value="YhhN"/>
    <property type="match status" value="1"/>
</dbReference>
<keyword evidence="8" id="KW-1185">Reference proteome</keyword>
<organism evidence="7 8">
    <name type="scientific">Marinigracilibium pacificum</name>
    <dbReference type="NCBI Taxonomy" id="2729599"/>
    <lineage>
        <taxon>Bacteria</taxon>
        <taxon>Pseudomonadati</taxon>
        <taxon>Bacteroidota</taxon>
        <taxon>Cytophagia</taxon>
        <taxon>Cytophagales</taxon>
        <taxon>Flammeovirgaceae</taxon>
        <taxon>Marinigracilibium</taxon>
    </lineage>
</organism>
<evidence type="ECO:0000256" key="6">
    <source>
        <dbReference type="SAM" id="Phobius"/>
    </source>
</evidence>
<feature type="transmembrane region" description="Helical" evidence="6">
    <location>
        <begin position="83"/>
        <end position="102"/>
    </location>
</feature>
<evidence type="ECO:0000256" key="5">
    <source>
        <dbReference type="ARBA" id="ARBA00023136"/>
    </source>
</evidence>
<feature type="transmembrane region" description="Helical" evidence="6">
    <location>
        <begin position="149"/>
        <end position="167"/>
    </location>
</feature>
<evidence type="ECO:0000256" key="2">
    <source>
        <dbReference type="ARBA" id="ARBA00007375"/>
    </source>
</evidence>
<accession>A0A848JC30</accession>
<comment type="similarity">
    <text evidence="2">Belongs to the TMEM86 family.</text>
</comment>
<evidence type="ECO:0000313" key="8">
    <source>
        <dbReference type="Proteomes" id="UP000559010"/>
    </source>
</evidence>
<protein>
    <submittedName>
        <fullName evidence="7">Lysoplasmalogenase</fullName>
    </submittedName>
</protein>
<keyword evidence="3 6" id="KW-0812">Transmembrane</keyword>
<evidence type="ECO:0000256" key="3">
    <source>
        <dbReference type="ARBA" id="ARBA00022692"/>
    </source>
</evidence>
<keyword evidence="4 6" id="KW-1133">Transmembrane helix</keyword>
<dbReference type="InterPro" id="IPR012506">
    <property type="entry name" value="TMEM86B-like"/>
</dbReference>
<comment type="caution">
    <text evidence="7">The sequence shown here is derived from an EMBL/GenBank/DDBJ whole genome shotgun (WGS) entry which is preliminary data.</text>
</comment>
<feature type="transmembrane region" description="Helical" evidence="6">
    <location>
        <begin position="202"/>
        <end position="223"/>
    </location>
</feature>
<dbReference type="PANTHER" id="PTHR31885">
    <property type="entry name" value="GH04784P"/>
    <property type="match status" value="1"/>
</dbReference>
<feature type="transmembrane region" description="Helical" evidence="6">
    <location>
        <begin position="59"/>
        <end position="77"/>
    </location>
</feature>
<dbReference type="Proteomes" id="UP000559010">
    <property type="component" value="Unassembled WGS sequence"/>
</dbReference>
<name>A0A848JC30_9BACT</name>
<dbReference type="EMBL" id="JABBNU010000014">
    <property type="protein sequence ID" value="NMM50562.1"/>
    <property type="molecule type" value="Genomic_DNA"/>
</dbReference>
<keyword evidence="5 6" id="KW-0472">Membrane</keyword>
<sequence length="234" mass="25865">MKTEKTSLPIFFIFVTLTHLIALTLDLKLITHISKALIIPSVAVFYIQNSKKINLPISFWIIVALGLSWLGDILLIFQGDNSLYFLLGLIAFLFSHLAYIISYHKYTDITTKQIISKVPILVVIGIVSYTLVLLYIILPTVAIDMTFPVTIYGIVLAFHAIFASGYGNQVTSQNKIIFIGVCLFVLSDSLLAINAFGTALPMAGLLIMSTYCLAQLLIAAGFLKITRKLVDSEQ</sequence>
<evidence type="ECO:0000256" key="1">
    <source>
        <dbReference type="ARBA" id="ARBA00004141"/>
    </source>
</evidence>
<dbReference type="PANTHER" id="PTHR31885:SF6">
    <property type="entry name" value="GH04784P"/>
    <property type="match status" value="1"/>
</dbReference>
<proteinExistence type="inferred from homology"/>
<evidence type="ECO:0000256" key="4">
    <source>
        <dbReference type="ARBA" id="ARBA00022989"/>
    </source>
</evidence>